<comment type="caution">
    <text evidence="2">The sequence shown here is derived from an EMBL/GenBank/DDBJ whole genome shotgun (WGS) entry which is preliminary data.</text>
</comment>
<protein>
    <submittedName>
        <fullName evidence="2">Uncharacterized protein</fullName>
    </submittedName>
</protein>
<reference evidence="2" key="2">
    <citation type="submission" date="2022-01" db="EMBL/GenBank/DDBJ databases">
        <authorList>
            <person name="Yamashiro T."/>
            <person name="Shiraishi A."/>
            <person name="Satake H."/>
            <person name="Nakayama K."/>
        </authorList>
    </citation>
    <scope>NUCLEOTIDE SEQUENCE</scope>
</reference>
<reference evidence="2" key="1">
    <citation type="journal article" date="2022" name="Int. J. Mol. Sci.">
        <title>Draft Genome of Tanacetum Coccineum: Genomic Comparison of Closely Related Tanacetum-Family Plants.</title>
        <authorList>
            <person name="Yamashiro T."/>
            <person name="Shiraishi A."/>
            <person name="Nakayama K."/>
            <person name="Satake H."/>
        </authorList>
    </citation>
    <scope>NUCLEOTIDE SEQUENCE</scope>
</reference>
<keyword evidence="3" id="KW-1185">Reference proteome</keyword>
<dbReference type="EMBL" id="BQNB010015803">
    <property type="protein sequence ID" value="GJT44335.1"/>
    <property type="molecule type" value="Genomic_DNA"/>
</dbReference>
<dbReference type="Proteomes" id="UP001151760">
    <property type="component" value="Unassembled WGS sequence"/>
</dbReference>
<proteinExistence type="predicted"/>
<sequence length="125" mass="13803">MWDENILAKCSLDVPPAATSSNFGAVEHPDLEPNFSEPLWLAFVFQWFRFGPSHDTAHLNAAAKEVSSVNKEGCSYGQPEGKKRPRNIPAVESPSKRVRQTAPRATKRQTAVVMRNDGEGCSYVS</sequence>
<evidence type="ECO:0000313" key="3">
    <source>
        <dbReference type="Proteomes" id="UP001151760"/>
    </source>
</evidence>
<gene>
    <name evidence="2" type="ORF">Tco_0953050</name>
</gene>
<organism evidence="2 3">
    <name type="scientific">Tanacetum coccineum</name>
    <dbReference type="NCBI Taxonomy" id="301880"/>
    <lineage>
        <taxon>Eukaryota</taxon>
        <taxon>Viridiplantae</taxon>
        <taxon>Streptophyta</taxon>
        <taxon>Embryophyta</taxon>
        <taxon>Tracheophyta</taxon>
        <taxon>Spermatophyta</taxon>
        <taxon>Magnoliopsida</taxon>
        <taxon>eudicotyledons</taxon>
        <taxon>Gunneridae</taxon>
        <taxon>Pentapetalae</taxon>
        <taxon>asterids</taxon>
        <taxon>campanulids</taxon>
        <taxon>Asterales</taxon>
        <taxon>Asteraceae</taxon>
        <taxon>Asteroideae</taxon>
        <taxon>Anthemideae</taxon>
        <taxon>Anthemidinae</taxon>
        <taxon>Tanacetum</taxon>
    </lineage>
</organism>
<accession>A0ABQ5DZ13</accession>
<evidence type="ECO:0000313" key="2">
    <source>
        <dbReference type="EMBL" id="GJT44335.1"/>
    </source>
</evidence>
<feature type="region of interest" description="Disordered" evidence="1">
    <location>
        <begin position="70"/>
        <end position="107"/>
    </location>
</feature>
<name>A0ABQ5DZ13_9ASTR</name>
<evidence type="ECO:0000256" key="1">
    <source>
        <dbReference type="SAM" id="MobiDB-lite"/>
    </source>
</evidence>